<sequence length="682" mass="75514">MFRNLKDDEGGFVHGFVNGGLEINEENGKVQNSNGFKSNGSSVTRIEITRSPYDQKTLNSEMSYKKPASKSILSSHFEKCSKDSAKSCFFGTFPIISWLSSYKKSDFVGDLISGITVAVMHIPQGMGYALLANLPPIVGIYMAFFPVLLYIVFGTSRHNSMGTFAVVSIMVGRVVNKYSTIQPAISNATDTEFYESPAIYSPVEVATLVCFIVGVIQLLMYIFRLGILSFLLSECLVSGFTTGAAIHVLTSQVKDLLGLELPRVTGNFKLIKTYIEIFNAISSTNQVAILMSAITIAILLFNNEYLKPKVSKISKVPIPIELIVVIGGVLLSKYLKVKETWDIVPVGEIPVGLPEVVVPKFNLLSELIVDSFAIAFVSYSVTVSMALIFGQKLNYEINFNQELLAMGIGNIFGSFFSCMPFSASLSRSLIQQSVGGKTQLTSLFSCILLLFVLLWIGPFFEVLPRCILASVVVVALKGMLMQFTEFPRFKKKSKMDAFVWIATLLAVVIISIDIGLLIGIILSISCIFYNSLKADMFILGRIPNTDFFLDINRFEKAKEIPDVKIINYRGSINFATKASFKNRLCNELKINLLKELKYAGKVTGKSFISNLTFKHLVLDFSALSYIDSSSITMISNLVKSFQKLDVKISITGCSSSIFEVLIRNEFIYMDVLFPTIQDAIYS</sequence>
<keyword evidence="3 5" id="KW-1133">Transmembrane helix</keyword>
<feature type="transmembrane region" description="Helical" evidence="5">
    <location>
        <begin position="367"/>
        <end position="390"/>
    </location>
</feature>
<dbReference type="PANTHER" id="PTHR11814">
    <property type="entry name" value="SULFATE TRANSPORTER"/>
    <property type="match status" value="1"/>
</dbReference>
<evidence type="ECO:0000256" key="5">
    <source>
        <dbReference type="SAM" id="Phobius"/>
    </source>
</evidence>
<evidence type="ECO:0000256" key="3">
    <source>
        <dbReference type="ARBA" id="ARBA00022989"/>
    </source>
</evidence>
<evidence type="ECO:0000313" key="8">
    <source>
        <dbReference type="Proteomes" id="UP000183832"/>
    </source>
</evidence>
<comment type="subcellular location">
    <subcellularLocation>
        <location evidence="1">Membrane</location>
        <topology evidence="1">Multi-pass membrane protein</topology>
    </subcellularLocation>
</comment>
<dbReference type="AlphaFoldDB" id="A0A1J1IDP1"/>
<evidence type="ECO:0000256" key="1">
    <source>
        <dbReference type="ARBA" id="ARBA00004141"/>
    </source>
</evidence>
<proteinExistence type="predicted"/>
<dbReference type="GO" id="GO:0016020">
    <property type="term" value="C:membrane"/>
    <property type="evidence" value="ECO:0007669"/>
    <property type="project" value="UniProtKB-SubCell"/>
</dbReference>
<dbReference type="InterPro" id="IPR001902">
    <property type="entry name" value="SLC26A/SulP_fam"/>
</dbReference>
<evidence type="ECO:0000313" key="7">
    <source>
        <dbReference type="EMBL" id="CRK97110.1"/>
    </source>
</evidence>
<feature type="transmembrane region" description="Helical" evidence="5">
    <location>
        <begin position="318"/>
        <end position="335"/>
    </location>
</feature>
<feature type="transmembrane region" description="Helical" evidence="5">
    <location>
        <begin position="230"/>
        <end position="249"/>
    </location>
</feature>
<dbReference type="Proteomes" id="UP000183832">
    <property type="component" value="Unassembled WGS sequence"/>
</dbReference>
<dbReference type="Gene3D" id="3.30.750.24">
    <property type="entry name" value="STAS domain"/>
    <property type="match status" value="1"/>
</dbReference>
<feature type="transmembrane region" description="Helical" evidence="5">
    <location>
        <begin position="442"/>
        <end position="460"/>
    </location>
</feature>
<feature type="transmembrane region" description="Helical" evidence="5">
    <location>
        <begin position="402"/>
        <end position="422"/>
    </location>
</feature>
<dbReference type="SUPFAM" id="SSF52091">
    <property type="entry name" value="SpoIIaa-like"/>
    <property type="match status" value="1"/>
</dbReference>
<feature type="transmembrane region" description="Helical" evidence="5">
    <location>
        <begin position="498"/>
        <end position="529"/>
    </location>
</feature>
<evidence type="ECO:0000256" key="2">
    <source>
        <dbReference type="ARBA" id="ARBA00022692"/>
    </source>
</evidence>
<dbReference type="STRING" id="568069.A0A1J1IDP1"/>
<feature type="transmembrane region" description="Helical" evidence="5">
    <location>
        <begin position="130"/>
        <end position="153"/>
    </location>
</feature>
<feature type="transmembrane region" description="Helical" evidence="5">
    <location>
        <begin position="467"/>
        <end position="486"/>
    </location>
</feature>
<dbReference type="Pfam" id="PF01740">
    <property type="entry name" value="STAS"/>
    <property type="match status" value="1"/>
</dbReference>
<name>A0A1J1IDP1_9DIPT</name>
<evidence type="ECO:0000256" key="4">
    <source>
        <dbReference type="ARBA" id="ARBA00023136"/>
    </source>
</evidence>
<dbReference type="NCBIfam" id="TIGR00815">
    <property type="entry name" value="sulP"/>
    <property type="match status" value="1"/>
</dbReference>
<gene>
    <name evidence="7" type="primary">putative Prestin</name>
    <name evidence="7" type="ORF">CLUMA_CG010453</name>
</gene>
<keyword evidence="4 5" id="KW-0472">Membrane</keyword>
<dbReference type="InterPro" id="IPR011547">
    <property type="entry name" value="SLC26A/SulP_dom"/>
</dbReference>
<dbReference type="PROSITE" id="PS50801">
    <property type="entry name" value="STAS"/>
    <property type="match status" value="1"/>
</dbReference>
<dbReference type="CDD" id="cd07042">
    <property type="entry name" value="STAS_SulP_like_sulfate_transporter"/>
    <property type="match status" value="1"/>
</dbReference>
<feature type="transmembrane region" description="Helical" evidence="5">
    <location>
        <begin position="287"/>
        <end position="306"/>
    </location>
</feature>
<dbReference type="OrthoDB" id="288203at2759"/>
<keyword evidence="8" id="KW-1185">Reference proteome</keyword>
<dbReference type="InterPro" id="IPR002645">
    <property type="entry name" value="STAS_dom"/>
</dbReference>
<feature type="domain" description="STAS" evidence="6">
    <location>
        <begin position="553"/>
        <end position="682"/>
    </location>
</feature>
<feature type="transmembrane region" description="Helical" evidence="5">
    <location>
        <begin position="205"/>
        <end position="223"/>
    </location>
</feature>
<protein>
    <submittedName>
        <fullName evidence="7">CLUMA_CG010453, isoform A</fullName>
    </submittedName>
</protein>
<dbReference type="GO" id="GO:0055085">
    <property type="term" value="P:transmembrane transport"/>
    <property type="evidence" value="ECO:0007669"/>
    <property type="project" value="InterPro"/>
</dbReference>
<dbReference type="InterPro" id="IPR036513">
    <property type="entry name" value="STAS_dom_sf"/>
</dbReference>
<keyword evidence="2 5" id="KW-0812">Transmembrane</keyword>
<organism evidence="7 8">
    <name type="scientific">Clunio marinus</name>
    <dbReference type="NCBI Taxonomy" id="568069"/>
    <lineage>
        <taxon>Eukaryota</taxon>
        <taxon>Metazoa</taxon>
        <taxon>Ecdysozoa</taxon>
        <taxon>Arthropoda</taxon>
        <taxon>Hexapoda</taxon>
        <taxon>Insecta</taxon>
        <taxon>Pterygota</taxon>
        <taxon>Neoptera</taxon>
        <taxon>Endopterygota</taxon>
        <taxon>Diptera</taxon>
        <taxon>Nematocera</taxon>
        <taxon>Chironomoidea</taxon>
        <taxon>Chironomidae</taxon>
        <taxon>Clunio</taxon>
    </lineage>
</organism>
<accession>A0A1J1IDP1</accession>
<dbReference type="Pfam" id="PF00916">
    <property type="entry name" value="Sulfate_transp"/>
    <property type="match status" value="1"/>
</dbReference>
<evidence type="ECO:0000259" key="6">
    <source>
        <dbReference type="PROSITE" id="PS50801"/>
    </source>
</evidence>
<reference evidence="7 8" key="1">
    <citation type="submission" date="2015-04" db="EMBL/GenBank/DDBJ databases">
        <authorList>
            <person name="Syromyatnikov M.Y."/>
            <person name="Popov V.N."/>
        </authorList>
    </citation>
    <scope>NUCLEOTIDE SEQUENCE [LARGE SCALE GENOMIC DNA]</scope>
</reference>
<dbReference type="EMBL" id="CVRI01000046">
    <property type="protein sequence ID" value="CRK97110.1"/>
    <property type="molecule type" value="Genomic_DNA"/>
</dbReference>